<dbReference type="Proteomes" id="UP001212189">
    <property type="component" value="Chromosome"/>
</dbReference>
<keyword evidence="2" id="KW-0997">Cell inner membrane</keyword>
<dbReference type="GO" id="GO:0102031">
    <property type="term" value="F:4-acetamido-4,6-dideoxy-D-galactose transferase activity"/>
    <property type="evidence" value="ECO:0007669"/>
    <property type="project" value="UniProtKB-EC"/>
</dbReference>
<reference evidence="6 7" key="1">
    <citation type="submission" date="2022-12" db="EMBL/GenBank/DDBJ databases">
        <title>Coexistence and Characterization of a Novel Tigecycline Resistance gene tet(X) variant and blaNDM-1 in a Pseudomonas caeni Isolate of Chicken Origin.</title>
        <authorList>
            <person name="Lu X."/>
            <person name="Zhang L."/>
            <person name="Li R."/>
            <person name="Wang Z."/>
        </authorList>
    </citation>
    <scope>NUCLEOTIDE SEQUENCE [LARGE SCALE GENOMIC DNA]</scope>
    <source>
        <strain evidence="6 7">CE14</strain>
    </source>
</reference>
<dbReference type="GO" id="GO:0008417">
    <property type="term" value="F:fucosyltransferase activity"/>
    <property type="evidence" value="ECO:0007669"/>
    <property type="project" value="InterPro"/>
</dbReference>
<evidence type="ECO:0000256" key="2">
    <source>
        <dbReference type="ARBA" id="ARBA00022519"/>
    </source>
</evidence>
<dbReference type="GO" id="GO:0009246">
    <property type="term" value="P:enterobacterial common antigen biosynthetic process"/>
    <property type="evidence" value="ECO:0007669"/>
    <property type="project" value="InterPro"/>
</dbReference>
<dbReference type="AlphaFoldDB" id="A0AAF0AL30"/>
<dbReference type="InterPro" id="IPR009993">
    <property type="entry name" value="WecF"/>
</dbReference>
<name>A0AAF0AL30_9GAMM</name>
<gene>
    <name evidence="6" type="ORF">O6P33_12070</name>
</gene>
<evidence type="ECO:0000256" key="5">
    <source>
        <dbReference type="ARBA" id="ARBA00023136"/>
    </source>
</evidence>
<dbReference type="Pfam" id="PF07429">
    <property type="entry name" value="Glyco_transf_56"/>
    <property type="match status" value="1"/>
</dbReference>
<evidence type="ECO:0000313" key="6">
    <source>
        <dbReference type="EMBL" id="WBE25078.1"/>
    </source>
</evidence>
<dbReference type="EC" id="2.4.1.325" evidence="6"/>
<accession>A0AAF0AL30</accession>
<dbReference type="EMBL" id="CP114976">
    <property type="protein sequence ID" value="WBE25078.1"/>
    <property type="molecule type" value="Genomic_DNA"/>
</dbReference>
<keyword evidence="7" id="KW-1185">Reference proteome</keyword>
<keyword evidence="5" id="KW-0472">Membrane</keyword>
<organism evidence="6 7">
    <name type="scientific">Denitrificimonas caeni</name>
    <dbReference type="NCBI Taxonomy" id="521720"/>
    <lineage>
        <taxon>Bacteria</taxon>
        <taxon>Pseudomonadati</taxon>
        <taxon>Pseudomonadota</taxon>
        <taxon>Gammaproteobacteria</taxon>
        <taxon>Pseudomonadales</taxon>
        <taxon>Pseudomonadaceae</taxon>
        <taxon>Denitrificimonas</taxon>
    </lineage>
</organism>
<dbReference type="KEGG" id="dce:O6P33_12070"/>
<evidence type="ECO:0000256" key="4">
    <source>
        <dbReference type="ARBA" id="ARBA00022679"/>
    </source>
</evidence>
<evidence type="ECO:0000256" key="1">
    <source>
        <dbReference type="ARBA" id="ARBA00022475"/>
    </source>
</evidence>
<dbReference type="RefSeq" id="WP_269818023.1">
    <property type="nucleotide sequence ID" value="NZ_CP114976.1"/>
</dbReference>
<keyword evidence="3 6" id="KW-0328">Glycosyltransferase</keyword>
<evidence type="ECO:0000256" key="3">
    <source>
        <dbReference type="ARBA" id="ARBA00022676"/>
    </source>
</evidence>
<protein>
    <submittedName>
        <fullName evidence="6">TDP-N-acetylfucosamine:lipid II N-acetylfucosaminyltransferase</fullName>
        <ecNumber evidence="6">2.4.1.325</ecNumber>
    </submittedName>
</protein>
<keyword evidence="4 6" id="KW-0808">Transferase</keyword>
<evidence type="ECO:0000313" key="7">
    <source>
        <dbReference type="Proteomes" id="UP001212189"/>
    </source>
</evidence>
<keyword evidence="1" id="KW-1003">Cell membrane</keyword>
<proteinExistence type="predicted"/>
<sequence length="388" mass="44793">MKKILHITTDNKFISHALSTFESVYPDKNIVWMLNGVGEPNAVDDKYDESFSFLDTFRPSFIKKLKYFDLVVLHNFDVFWFSLTFLAPKGTKFAWLGWGFDYYDYIHKNPDDLLLSKTLEFKLESRKKKRKKTTLKKLVKTYIKLLLHNIIKPNALKRIGSFSPVLKEDYDLVANAKLIPHLPKFMPWNYGSLEENLIKNFIGLRVNGESILVGNSASFTNNHIDIIDLLSKFDLAEGVNIIVPLSYGDEDYKDKITETGRLVLGTSFQPVADFMPIDEYVSLIKQCGYVVMNHKRQQAVGNIVIMLYLGARVFLREENPTYTMLKKEGAIVNTVQELELNPDLLKTPLTEDEIQKNIEILYKHWSKEAINTKTRNLVEFHLGAYSDT</sequence>